<comment type="caution">
    <text evidence="2">The sequence shown here is derived from an EMBL/GenBank/DDBJ whole genome shotgun (WGS) entry which is preliminary data.</text>
</comment>
<proteinExistence type="predicted"/>
<evidence type="ECO:0000256" key="1">
    <source>
        <dbReference type="SAM" id="MobiDB-lite"/>
    </source>
</evidence>
<name>A0A4Y2RDH0_ARAVE</name>
<accession>A0A4Y2RDH0</accession>
<evidence type="ECO:0000313" key="2">
    <source>
        <dbReference type="EMBL" id="GBN72895.1"/>
    </source>
</evidence>
<gene>
    <name evidence="2" type="ORF">AVEN_218541_1</name>
</gene>
<protein>
    <submittedName>
        <fullName evidence="2">Uncharacterized protein</fullName>
    </submittedName>
</protein>
<sequence length="79" mass="8862">RQRYFHQVPLSSHGSSRHKYSATPFLDNKLKRRLSGRIAIKNLQSISNARETMAMQIAPSRGSDHTSLVPRALPPLPGK</sequence>
<keyword evidence="3" id="KW-1185">Reference proteome</keyword>
<reference evidence="2 3" key="1">
    <citation type="journal article" date="2019" name="Sci. Rep.">
        <title>Orb-weaving spider Araneus ventricosus genome elucidates the spidroin gene catalogue.</title>
        <authorList>
            <person name="Kono N."/>
            <person name="Nakamura H."/>
            <person name="Ohtoshi R."/>
            <person name="Moran D.A.P."/>
            <person name="Shinohara A."/>
            <person name="Yoshida Y."/>
            <person name="Fujiwara M."/>
            <person name="Mori M."/>
            <person name="Tomita M."/>
            <person name="Arakawa K."/>
        </authorList>
    </citation>
    <scope>NUCLEOTIDE SEQUENCE [LARGE SCALE GENOMIC DNA]</scope>
</reference>
<dbReference type="AlphaFoldDB" id="A0A4Y2RDH0"/>
<dbReference type="EMBL" id="BGPR01016412">
    <property type="protein sequence ID" value="GBN72895.1"/>
    <property type="molecule type" value="Genomic_DNA"/>
</dbReference>
<feature type="non-terminal residue" evidence="2">
    <location>
        <position position="1"/>
    </location>
</feature>
<feature type="region of interest" description="Disordered" evidence="1">
    <location>
        <begin position="58"/>
        <end position="79"/>
    </location>
</feature>
<dbReference type="Proteomes" id="UP000499080">
    <property type="component" value="Unassembled WGS sequence"/>
</dbReference>
<evidence type="ECO:0000313" key="3">
    <source>
        <dbReference type="Proteomes" id="UP000499080"/>
    </source>
</evidence>
<organism evidence="2 3">
    <name type="scientific">Araneus ventricosus</name>
    <name type="common">Orbweaver spider</name>
    <name type="synonym">Epeira ventricosa</name>
    <dbReference type="NCBI Taxonomy" id="182803"/>
    <lineage>
        <taxon>Eukaryota</taxon>
        <taxon>Metazoa</taxon>
        <taxon>Ecdysozoa</taxon>
        <taxon>Arthropoda</taxon>
        <taxon>Chelicerata</taxon>
        <taxon>Arachnida</taxon>
        <taxon>Araneae</taxon>
        <taxon>Araneomorphae</taxon>
        <taxon>Entelegynae</taxon>
        <taxon>Araneoidea</taxon>
        <taxon>Araneidae</taxon>
        <taxon>Araneus</taxon>
    </lineage>
</organism>
<feature type="region of interest" description="Disordered" evidence="1">
    <location>
        <begin position="1"/>
        <end position="21"/>
    </location>
</feature>